<dbReference type="GO" id="GO:0006352">
    <property type="term" value="P:DNA-templated transcription initiation"/>
    <property type="evidence" value="ECO:0007669"/>
    <property type="project" value="InterPro"/>
</dbReference>
<dbReference type="Proteomes" id="UP000320766">
    <property type="component" value="Unassembled WGS sequence"/>
</dbReference>
<gene>
    <name evidence="7" type="primary">tbp</name>
    <name evidence="8" type="ORF">EF807_06435</name>
</gene>
<name>A0A520KVL4_9EURY</name>
<dbReference type="PRINTS" id="PR00686">
    <property type="entry name" value="TIFACTORIID"/>
</dbReference>
<evidence type="ECO:0000256" key="3">
    <source>
        <dbReference type="ARBA" id="ARBA00023015"/>
    </source>
</evidence>
<accession>A0A520KVL4</accession>
<sequence>MSVKIENIVASIDGISETFDLNRIFAEVSGTEYDKKKFPGLVYRAKDPKAAFLIFSSGKINCTGARSLADVKRACDILIEDLKKVGYIPIEPKIIVQNVVASADLKAVVNLNEVAGALINDIEYEPEQFPGMVYRLRDMHIVVLIFGSGRLVITGAKDTESVNKAARRVHEKLSSLGLI</sequence>
<organism evidence="8 9">
    <name type="scientific">Candidatus Methanolliviera hydrocarbonicum</name>
    <dbReference type="NCBI Taxonomy" id="2491085"/>
    <lineage>
        <taxon>Archaea</taxon>
        <taxon>Methanobacteriati</taxon>
        <taxon>Methanobacteriota</taxon>
        <taxon>Candidatus Methanoliparia</taxon>
        <taxon>Candidatus Methanoliparales</taxon>
        <taxon>Candidatus Methanollivieraceae</taxon>
        <taxon>Candidatus Methanolliviera</taxon>
    </lineage>
</organism>
<comment type="caution">
    <text evidence="8">The sequence shown here is derived from an EMBL/GenBank/DDBJ whole genome shotgun (WGS) entry which is preliminary data.</text>
</comment>
<dbReference type="Gene3D" id="3.30.310.10">
    <property type="entry name" value="TATA-Binding Protein"/>
    <property type="match status" value="2"/>
</dbReference>
<evidence type="ECO:0000256" key="5">
    <source>
        <dbReference type="ARBA" id="ARBA00023163"/>
    </source>
</evidence>
<dbReference type="Pfam" id="PF00352">
    <property type="entry name" value="TBP"/>
    <property type="match status" value="2"/>
</dbReference>
<proteinExistence type="inferred from homology"/>
<dbReference type="HAMAP" id="MF_00408">
    <property type="entry name" value="TATA_bind_prot_arch"/>
    <property type="match status" value="1"/>
</dbReference>
<evidence type="ECO:0000256" key="2">
    <source>
        <dbReference type="ARBA" id="ARBA00022737"/>
    </source>
</evidence>
<evidence type="ECO:0000256" key="6">
    <source>
        <dbReference type="ARBA" id="ARBA00025680"/>
    </source>
</evidence>
<evidence type="ECO:0000256" key="7">
    <source>
        <dbReference type="HAMAP-Rule" id="MF_00408"/>
    </source>
</evidence>
<dbReference type="PANTHER" id="PTHR10126">
    <property type="entry name" value="TATA-BOX BINDING PROTEIN"/>
    <property type="match status" value="1"/>
</dbReference>
<keyword evidence="4 7" id="KW-0238">DNA-binding</keyword>
<dbReference type="InterPro" id="IPR000814">
    <property type="entry name" value="TBP"/>
</dbReference>
<dbReference type="GO" id="GO:0003700">
    <property type="term" value="F:DNA-binding transcription factor activity"/>
    <property type="evidence" value="ECO:0007669"/>
    <property type="project" value="UniProtKB-UniRule"/>
</dbReference>
<reference evidence="8 9" key="1">
    <citation type="journal article" date="2019" name="Nat. Microbiol.">
        <title>Wide diversity of methane and short-chain alkane metabolisms in uncultured archaea.</title>
        <authorList>
            <person name="Borrel G."/>
            <person name="Adam P.S."/>
            <person name="McKay L.J."/>
            <person name="Chen L.X."/>
            <person name="Sierra-Garcia I.N."/>
            <person name="Sieber C.M."/>
            <person name="Letourneur Q."/>
            <person name="Ghozlane A."/>
            <person name="Andersen G.L."/>
            <person name="Li W.J."/>
            <person name="Hallam S.J."/>
            <person name="Muyzer G."/>
            <person name="de Oliveira V.M."/>
            <person name="Inskeep W.P."/>
            <person name="Banfield J.F."/>
            <person name="Gribaldo S."/>
        </authorList>
    </citation>
    <scope>NUCLEOTIDE SEQUENCE [LARGE SCALE GENOMIC DNA]</scope>
    <source>
        <strain evidence="8">NM1b</strain>
    </source>
</reference>
<dbReference type="GO" id="GO:0003677">
    <property type="term" value="F:DNA binding"/>
    <property type="evidence" value="ECO:0007669"/>
    <property type="project" value="UniProtKB-KW"/>
</dbReference>
<dbReference type="InterPro" id="IPR012295">
    <property type="entry name" value="TBP_dom_sf"/>
</dbReference>
<dbReference type="EMBL" id="RXIL01000116">
    <property type="protein sequence ID" value="RZN68138.1"/>
    <property type="molecule type" value="Genomic_DNA"/>
</dbReference>
<dbReference type="AlphaFoldDB" id="A0A520KVL4"/>
<dbReference type="NCBIfam" id="NF001593">
    <property type="entry name" value="PRK00394.1-2"/>
    <property type="match status" value="1"/>
</dbReference>
<evidence type="ECO:0000256" key="1">
    <source>
        <dbReference type="ARBA" id="ARBA00005560"/>
    </source>
</evidence>
<evidence type="ECO:0000313" key="8">
    <source>
        <dbReference type="EMBL" id="RZN68138.1"/>
    </source>
</evidence>
<evidence type="ECO:0000256" key="4">
    <source>
        <dbReference type="ARBA" id="ARBA00023125"/>
    </source>
</evidence>
<comment type="similarity">
    <text evidence="1 7">Belongs to the TBP family.</text>
</comment>
<dbReference type="SUPFAM" id="SSF55945">
    <property type="entry name" value="TATA-box binding protein-like"/>
    <property type="match status" value="2"/>
</dbReference>
<comment type="function">
    <text evidence="6 7">General factor that plays a role in the activation of archaeal genes transcribed by RNA polymerase. Binds specifically to the TATA box promoter element which lies close to the position of transcription initiation.</text>
</comment>
<keyword evidence="5 7" id="KW-0804">Transcription</keyword>
<dbReference type="FunFam" id="3.30.310.10:FF:000007">
    <property type="entry name" value="TATA-box-binding protein"/>
    <property type="match status" value="1"/>
</dbReference>
<keyword evidence="3 7" id="KW-0805">Transcription regulation</keyword>
<comment type="caution">
    <text evidence="7">Lacks conserved residue(s) required for the propagation of feature annotation.</text>
</comment>
<evidence type="ECO:0000313" key="9">
    <source>
        <dbReference type="Proteomes" id="UP000320766"/>
    </source>
</evidence>
<keyword evidence="2 7" id="KW-0677">Repeat</keyword>
<protein>
    <recommendedName>
        <fullName evidence="7">TATA-box-binding protein</fullName>
    </recommendedName>
    <alternativeName>
        <fullName evidence="7">Box A-binding protein</fullName>
        <shortName evidence="7">BAP</shortName>
    </alternativeName>
    <alternativeName>
        <fullName evidence="7">TATA sequence-binding protein</fullName>
        <shortName evidence="7">TBP</shortName>
    </alternativeName>
    <alternativeName>
        <fullName evidence="7">TATA-box factor</fullName>
    </alternativeName>
</protein>